<protein>
    <recommendedName>
        <fullName evidence="3">Flagellar FliJ protein</fullName>
    </recommendedName>
</protein>
<dbReference type="KEGG" id="ppru:FDP22_23215"/>
<dbReference type="AlphaFoldDB" id="A0A5B8G6N4"/>
<dbReference type="RefSeq" id="WP_138578596.1">
    <property type="nucleotide sequence ID" value="NZ_CP040822.1"/>
</dbReference>
<name>A0A5B8G6N4_9RHOB</name>
<organism evidence="1 2">
    <name type="scientific">Paroceanicella profunda</name>
    <dbReference type="NCBI Taxonomy" id="2579971"/>
    <lineage>
        <taxon>Bacteria</taxon>
        <taxon>Pseudomonadati</taxon>
        <taxon>Pseudomonadota</taxon>
        <taxon>Alphaproteobacteria</taxon>
        <taxon>Rhodobacterales</taxon>
        <taxon>Paracoccaceae</taxon>
        <taxon>Paroceanicella</taxon>
    </lineage>
</organism>
<evidence type="ECO:0000313" key="2">
    <source>
        <dbReference type="Proteomes" id="UP000305888"/>
    </source>
</evidence>
<reference evidence="1 2" key="1">
    <citation type="submission" date="2019-06" db="EMBL/GenBank/DDBJ databases">
        <title>Genome sequence of Rhodobacteraceae bacterium D4M1.</title>
        <authorList>
            <person name="Cao J."/>
        </authorList>
    </citation>
    <scope>NUCLEOTIDE SEQUENCE [LARGE SCALE GENOMIC DNA]</scope>
    <source>
        <strain evidence="1 2">D4M1</strain>
        <plasmid evidence="2">pd4m1d</plasmid>
    </source>
</reference>
<dbReference type="EMBL" id="CP040822">
    <property type="protein sequence ID" value="QDL94783.1"/>
    <property type="molecule type" value="Genomic_DNA"/>
</dbReference>
<proteinExistence type="predicted"/>
<dbReference type="Proteomes" id="UP000305888">
    <property type="component" value="Plasmid pD4M1D"/>
</dbReference>
<geneLocation type="plasmid" evidence="2">
    <name>pd4m1d</name>
</geneLocation>
<evidence type="ECO:0000313" key="1">
    <source>
        <dbReference type="EMBL" id="QDL94783.1"/>
    </source>
</evidence>
<gene>
    <name evidence="1" type="ORF">FDP22_23215</name>
</gene>
<accession>A0A5B8G6N4</accession>
<evidence type="ECO:0008006" key="3">
    <source>
        <dbReference type="Google" id="ProtNLM"/>
    </source>
</evidence>
<keyword evidence="2" id="KW-1185">Reference proteome</keyword>
<sequence>MADTLSPAGIARLTDLADRAFAARRARLGAAAAAQSLAEKALADHLSLRAPALRTAGIDQQVLSAWLVWHGQEIHRRQARIDAARRDTAARRAEAAEAFARCRAVTMLARRAEIERRRKQERADERALSMLMAGRNGKMFGLLD</sequence>
<keyword evidence="1" id="KW-0614">Plasmid</keyword>